<dbReference type="AlphaFoldDB" id="K6C6F5"/>
<dbReference type="GO" id="GO:0008168">
    <property type="term" value="F:methyltransferase activity"/>
    <property type="evidence" value="ECO:0007669"/>
    <property type="project" value="UniProtKB-KW"/>
</dbReference>
<evidence type="ECO:0000259" key="1">
    <source>
        <dbReference type="Pfam" id="PF13679"/>
    </source>
</evidence>
<name>K6C6F5_9BACI</name>
<dbReference type="Proteomes" id="UP000006316">
    <property type="component" value="Unassembled WGS sequence"/>
</dbReference>
<dbReference type="Pfam" id="PF13679">
    <property type="entry name" value="Methyltransf_32"/>
    <property type="match status" value="1"/>
</dbReference>
<keyword evidence="2" id="KW-0489">Methyltransferase</keyword>
<feature type="domain" description="Methyltransferase" evidence="1">
    <location>
        <begin position="43"/>
        <end position="99"/>
    </location>
</feature>
<dbReference type="Gene3D" id="3.40.50.150">
    <property type="entry name" value="Vaccinia Virus protein VP39"/>
    <property type="match status" value="1"/>
</dbReference>
<organism evidence="2 3">
    <name type="scientific">Neobacillus bataviensis LMG 21833</name>
    <dbReference type="NCBI Taxonomy" id="1117379"/>
    <lineage>
        <taxon>Bacteria</taxon>
        <taxon>Bacillati</taxon>
        <taxon>Bacillota</taxon>
        <taxon>Bacilli</taxon>
        <taxon>Bacillales</taxon>
        <taxon>Bacillaceae</taxon>
        <taxon>Neobacillus</taxon>
    </lineage>
</organism>
<dbReference type="SUPFAM" id="SSF53335">
    <property type="entry name" value="S-adenosyl-L-methionine-dependent methyltransferases"/>
    <property type="match status" value="1"/>
</dbReference>
<dbReference type="PATRIC" id="fig|1117379.3.peg.3033"/>
<evidence type="ECO:0000313" key="3">
    <source>
        <dbReference type="Proteomes" id="UP000006316"/>
    </source>
</evidence>
<gene>
    <name evidence="2" type="ORF">BABA_14697</name>
</gene>
<dbReference type="CDD" id="cd02440">
    <property type="entry name" value="AdoMet_MTases"/>
    <property type="match status" value="1"/>
</dbReference>
<dbReference type="InterPro" id="IPR025714">
    <property type="entry name" value="Methyltranfer_dom"/>
</dbReference>
<keyword evidence="3" id="KW-1185">Reference proteome</keyword>
<dbReference type="EMBL" id="AJLS01000114">
    <property type="protein sequence ID" value="EKN66715.1"/>
    <property type="molecule type" value="Genomic_DNA"/>
</dbReference>
<dbReference type="STRING" id="1117379.BABA_14697"/>
<evidence type="ECO:0000313" key="2">
    <source>
        <dbReference type="EMBL" id="EKN66715.1"/>
    </source>
</evidence>
<dbReference type="eggNOG" id="COG2230">
    <property type="taxonomic scope" value="Bacteria"/>
</dbReference>
<comment type="caution">
    <text evidence="2">The sequence shown here is derived from an EMBL/GenBank/DDBJ whole genome shotgun (WGS) entry which is preliminary data.</text>
</comment>
<dbReference type="InterPro" id="IPR029063">
    <property type="entry name" value="SAM-dependent_MTases_sf"/>
</dbReference>
<dbReference type="GO" id="GO:0032259">
    <property type="term" value="P:methylation"/>
    <property type="evidence" value="ECO:0007669"/>
    <property type="project" value="UniProtKB-KW"/>
</dbReference>
<proteinExistence type="predicted"/>
<accession>K6C6F5</accession>
<dbReference type="RefSeq" id="WP_007085935.1">
    <property type="nucleotide sequence ID" value="NZ_AJLS01000114.1"/>
</dbReference>
<dbReference type="OrthoDB" id="9780095at2"/>
<keyword evidence="2" id="KW-0808">Transferase</keyword>
<protein>
    <submittedName>
        <fullName evidence="2">Methyltransferase</fullName>
    </submittedName>
</protein>
<sequence length="205" mass="24377">MKEYYYDKLLNIKTKGNRRGGGPANKLLHYHPYEPTPYSALEELFRHYEVKSSDRVVDFGCGKGRLNFYLHYFFHATVVGVEMNELLYQAAVENQGSYERKTKKGGDRIQFHCCLAEEYVIDARENRFYFFNPFSIQVFRKIVDNILLSVGKAERGIELVLYYPSADYIYFLENYTSFELKEEVLLPHLYEHNPNERFLIYRLEI</sequence>
<reference evidence="2 3" key="1">
    <citation type="journal article" date="2012" name="Front. Microbiol.">
        <title>Redundancy and modularity in membrane-associated dissimilatory nitrate reduction in Bacillus.</title>
        <authorList>
            <person name="Heylen K."/>
            <person name="Keltjens J."/>
        </authorList>
    </citation>
    <scope>NUCLEOTIDE SEQUENCE [LARGE SCALE GENOMIC DNA]</scope>
    <source>
        <strain evidence="3">LMG 21833T</strain>
    </source>
</reference>